<protein>
    <submittedName>
        <fullName evidence="2 4">Uncharacterized protein</fullName>
    </submittedName>
</protein>
<name>A0A183SB72_SCHSO</name>
<keyword evidence="3" id="KW-1185">Reference proteome</keyword>
<reference evidence="4" key="1">
    <citation type="submission" date="2016-06" db="UniProtKB">
        <authorList>
            <consortium name="WormBaseParasite"/>
        </authorList>
    </citation>
    <scope>IDENTIFICATION</scope>
</reference>
<evidence type="ECO:0000313" key="2">
    <source>
        <dbReference type="EMBL" id="VDL87854.1"/>
    </source>
</evidence>
<feature type="region of interest" description="Disordered" evidence="1">
    <location>
        <begin position="60"/>
        <end position="90"/>
    </location>
</feature>
<organism evidence="4">
    <name type="scientific">Schistocephalus solidus</name>
    <name type="common">Tapeworm</name>
    <dbReference type="NCBI Taxonomy" id="70667"/>
    <lineage>
        <taxon>Eukaryota</taxon>
        <taxon>Metazoa</taxon>
        <taxon>Spiralia</taxon>
        <taxon>Lophotrochozoa</taxon>
        <taxon>Platyhelminthes</taxon>
        <taxon>Cestoda</taxon>
        <taxon>Eucestoda</taxon>
        <taxon>Diphyllobothriidea</taxon>
        <taxon>Diphyllobothriidae</taxon>
        <taxon>Schistocephalus</taxon>
    </lineage>
</organism>
<reference evidence="2 3" key="2">
    <citation type="submission" date="2018-11" db="EMBL/GenBank/DDBJ databases">
        <authorList>
            <consortium name="Pathogen Informatics"/>
        </authorList>
    </citation>
    <scope>NUCLEOTIDE SEQUENCE [LARGE SCALE GENOMIC DNA]</scope>
    <source>
        <strain evidence="2 3">NST_G2</strain>
    </source>
</reference>
<dbReference type="WBParaSite" id="SSLN_0000152601-mRNA-1">
    <property type="protein sequence ID" value="SSLN_0000152601-mRNA-1"/>
    <property type="gene ID" value="SSLN_0000152601"/>
</dbReference>
<proteinExistence type="predicted"/>
<accession>A0A183SB72</accession>
<sequence length="90" mass="9756">MTRRPNWCSKVVPQLAQSTELFISNDLPDLTYKDAVSPDGASSTRAQTAVLPTAVTFTAGEKASRKSANRGETSTNLRGQAAEHGLHRER</sequence>
<evidence type="ECO:0000256" key="1">
    <source>
        <dbReference type="SAM" id="MobiDB-lite"/>
    </source>
</evidence>
<evidence type="ECO:0000313" key="4">
    <source>
        <dbReference type="WBParaSite" id="SSLN_0000152601-mRNA-1"/>
    </source>
</evidence>
<dbReference type="AlphaFoldDB" id="A0A183SB72"/>
<gene>
    <name evidence="2" type="ORF">SSLN_LOCUS1470</name>
</gene>
<evidence type="ECO:0000313" key="3">
    <source>
        <dbReference type="Proteomes" id="UP000275846"/>
    </source>
</evidence>
<dbReference type="Proteomes" id="UP000275846">
    <property type="component" value="Unassembled WGS sequence"/>
</dbReference>
<dbReference type="EMBL" id="UYSU01003307">
    <property type="protein sequence ID" value="VDL87854.1"/>
    <property type="molecule type" value="Genomic_DNA"/>
</dbReference>